<dbReference type="Proteomes" id="UP000295163">
    <property type="component" value="Unassembled WGS sequence"/>
</dbReference>
<dbReference type="InterPro" id="IPR002347">
    <property type="entry name" value="SDR_fam"/>
</dbReference>
<comment type="caution">
    <text evidence="3">The sequence shown here is derived from an EMBL/GenBank/DDBJ whole genome shotgun (WGS) entry which is preliminary data.</text>
</comment>
<evidence type="ECO:0000256" key="1">
    <source>
        <dbReference type="ARBA" id="ARBA00006484"/>
    </source>
</evidence>
<dbReference type="Pfam" id="PF13561">
    <property type="entry name" value="adh_short_C2"/>
    <property type="match status" value="1"/>
</dbReference>
<dbReference type="GO" id="GO:0016616">
    <property type="term" value="F:oxidoreductase activity, acting on the CH-OH group of donors, NAD or NADP as acceptor"/>
    <property type="evidence" value="ECO:0007669"/>
    <property type="project" value="TreeGrafter"/>
</dbReference>
<protein>
    <submittedName>
        <fullName evidence="3">SDR family oxidoreductase</fullName>
    </submittedName>
</protein>
<keyword evidence="2" id="KW-0560">Oxidoreductase</keyword>
<dbReference type="SUPFAM" id="SSF51735">
    <property type="entry name" value="NAD(P)-binding Rossmann-fold domains"/>
    <property type="match status" value="1"/>
</dbReference>
<dbReference type="FunFam" id="3.40.50.720:FF:000173">
    <property type="entry name" value="3-oxoacyl-[acyl-carrier protein] reductase"/>
    <property type="match status" value="1"/>
</dbReference>
<dbReference type="PROSITE" id="PS00061">
    <property type="entry name" value="ADH_SHORT"/>
    <property type="match status" value="1"/>
</dbReference>
<comment type="similarity">
    <text evidence="1">Belongs to the short-chain dehydrogenases/reductases (SDR) family.</text>
</comment>
<dbReference type="InterPro" id="IPR020904">
    <property type="entry name" value="Sc_DH/Rdtase_CS"/>
</dbReference>
<organism evidence="3 4">
    <name type="scientific">Kocuria rosea</name>
    <name type="common">Deinococcus erythromyxa</name>
    <name type="synonym">Micrococcus rubens</name>
    <dbReference type="NCBI Taxonomy" id="1275"/>
    <lineage>
        <taxon>Bacteria</taxon>
        <taxon>Bacillati</taxon>
        <taxon>Actinomycetota</taxon>
        <taxon>Actinomycetes</taxon>
        <taxon>Micrococcales</taxon>
        <taxon>Micrococcaceae</taxon>
        <taxon>Kocuria</taxon>
    </lineage>
</organism>
<dbReference type="Gene3D" id="3.40.50.720">
    <property type="entry name" value="NAD(P)-binding Rossmann-like Domain"/>
    <property type="match status" value="1"/>
</dbReference>
<gene>
    <name evidence="3" type="ORF">E2R59_09365</name>
</gene>
<dbReference type="InterPro" id="IPR036291">
    <property type="entry name" value="NAD(P)-bd_dom_sf"/>
</dbReference>
<dbReference type="GO" id="GO:0030497">
    <property type="term" value="P:fatty acid elongation"/>
    <property type="evidence" value="ECO:0007669"/>
    <property type="project" value="TreeGrafter"/>
</dbReference>
<dbReference type="GeneID" id="64347622"/>
<reference evidence="3 4" key="1">
    <citation type="submission" date="2019-03" db="EMBL/GenBank/DDBJ databases">
        <title>Genome Sequencing and Assembly of Various Microbes Isolated from Partially Reclaimed Soil and Acid Mine Drainage (AMD) Site.</title>
        <authorList>
            <person name="Steinbock B."/>
            <person name="Bechtold R."/>
            <person name="Sevigny J.L."/>
            <person name="Thomas D."/>
            <person name="Cuthill L.R."/>
            <person name="Aveiro Johannsen E.J."/>
            <person name="Thomas K."/>
            <person name="Ghosh A."/>
        </authorList>
    </citation>
    <scope>NUCLEOTIDE SEQUENCE [LARGE SCALE GENOMIC DNA]</scope>
    <source>
        <strain evidence="3 4">S-A3</strain>
    </source>
</reference>
<dbReference type="PRINTS" id="PR00081">
    <property type="entry name" value="GDHRDH"/>
</dbReference>
<dbReference type="EMBL" id="SMZT01000003">
    <property type="protein sequence ID" value="TDL43019.1"/>
    <property type="molecule type" value="Genomic_DNA"/>
</dbReference>
<proteinExistence type="inferred from homology"/>
<evidence type="ECO:0000313" key="4">
    <source>
        <dbReference type="Proteomes" id="UP000295163"/>
    </source>
</evidence>
<name>A0A4V3B322_KOCRO</name>
<dbReference type="PANTHER" id="PTHR42760">
    <property type="entry name" value="SHORT-CHAIN DEHYDROGENASES/REDUCTASES FAMILY MEMBER"/>
    <property type="match status" value="1"/>
</dbReference>
<dbReference type="PRINTS" id="PR00080">
    <property type="entry name" value="SDRFAMILY"/>
</dbReference>
<accession>A0A4V3B322</accession>
<evidence type="ECO:0000313" key="3">
    <source>
        <dbReference type="EMBL" id="TDL43019.1"/>
    </source>
</evidence>
<sequence length="242" mass="24900">MSTQLTVVTGGGRGIGAAISRRLAAEGHDVVITYRRDQDAAEDVAEQVRRSGRRALTALIEMTDPDSVAELFDRVASFGALTGLVNNAGAATAVGPLETNDLEAIRRDLEVNLFGVIACTQHAIGALRRAGGGAIVNISSVAASLGGPGTYVHYAAAKAGVEAFTVGLAKELAAENIRVNAVAPGTVWTDFHRDPDRPAKVAATIPMGRAGRPEEIAGAVAWLLSGDASYATGTTIRITGGL</sequence>
<dbReference type="PANTHER" id="PTHR42760:SF40">
    <property type="entry name" value="3-OXOACYL-[ACYL-CARRIER-PROTEIN] REDUCTASE, CHLOROPLASTIC"/>
    <property type="match status" value="1"/>
</dbReference>
<dbReference type="RefSeq" id="WP_133410280.1">
    <property type="nucleotide sequence ID" value="NZ_SMZT01000003.1"/>
</dbReference>
<dbReference type="AlphaFoldDB" id="A0A4V3B322"/>
<dbReference type="CDD" id="cd05233">
    <property type="entry name" value="SDR_c"/>
    <property type="match status" value="1"/>
</dbReference>
<evidence type="ECO:0000256" key="2">
    <source>
        <dbReference type="ARBA" id="ARBA00023002"/>
    </source>
</evidence>